<evidence type="ECO:0000256" key="1">
    <source>
        <dbReference type="ARBA" id="ARBA00004202"/>
    </source>
</evidence>
<dbReference type="SMART" id="SM00382">
    <property type="entry name" value="AAA"/>
    <property type="match status" value="1"/>
</dbReference>
<name>A0A2G3PM93_WILMA</name>
<dbReference type="PANTHER" id="PTHR42711:SF17">
    <property type="entry name" value="ABC TRANSPORTER ATP-BINDING PROTEIN"/>
    <property type="match status" value="1"/>
</dbReference>
<dbReference type="GO" id="GO:0005524">
    <property type="term" value="F:ATP binding"/>
    <property type="evidence" value="ECO:0007669"/>
    <property type="project" value="UniProtKB-KW"/>
</dbReference>
<keyword evidence="4 7" id="KW-0067">ATP-binding</keyword>
<dbReference type="InterPro" id="IPR017871">
    <property type="entry name" value="ABC_transporter-like_CS"/>
</dbReference>
<dbReference type="PROSITE" id="PS00211">
    <property type="entry name" value="ABC_TRANSPORTER_1"/>
    <property type="match status" value="1"/>
</dbReference>
<proteinExistence type="predicted"/>
<evidence type="ECO:0000313" key="7">
    <source>
        <dbReference type="EMBL" id="PHV66853.1"/>
    </source>
</evidence>
<evidence type="ECO:0000256" key="3">
    <source>
        <dbReference type="ARBA" id="ARBA00022741"/>
    </source>
</evidence>
<keyword evidence="3" id="KW-0547">Nucleotide-binding</keyword>
<evidence type="ECO:0000313" key="8">
    <source>
        <dbReference type="Proteomes" id="UP000225108"/>
    </source>
</evidence>
<evidence type="ECO:0000256" key="2">
    <source>
        <dbReference type="ARBA" id="ARBA00022448"/>
    </source>
</evidence>
<evidence type="ECO:0000256" key="4">
    <source>
        <dbReference type="ARBA" id="ARBA00022840"/>
    </source>
</evidence>
<feature type="domain" description="ABC transporter" evidence="6">
    <location>
        <begin position="6"/>
        <end position="233"/>
    </location>
</feature>
<evidence type="ECO:0000259" key="6">
    <source>
        <dbReference type="PROSITE" id="PS50893"/>
    </source>
</evidence>
<dbReference type="SUPFAM" id="SSF52540">
    <property type="entry name" value="P-loop containing nucleoside triphosphate hydrolases"/>
    <property type="match status" value="1"/>
</dbReference>
<dbReference type="InterPro" id="IPR003439">
    <property type="entry name" value="ABC_transporter-like_ATP-bd"/>
</dbReference>
<sequence length="308" mass="32384">MNTMALELSGLTKTFDSAGGPVRAVDGIDLRIAAGEMVAFLGPNGAGKTTTIDMMLGLSTPDSGTVSIFGQNAVTAAGDGRIAAVLQTGGLLPDFTVAETVRIVAGTFGDAAAAAEVIERAQLTGIADRKVSKCSGGEQQRLKFALALLPDPDLIVLDEPTAGMDVESRRSFWATMRADARRGRTVVFATHYLEEADAFADRIVMVTNGRIVADGSVASIRAQAGGRSVSALMSTCDVARTQAAFGDLAEVGERGGRIIFRTDESDDLARFLLTQTAARDVEIGSRNLEDAFVALTSDHDRTPERITL</sequence>
<dbReference type="CDD" id="cd03230">
    <property type="entry name" value="ABC_DR_subfamily_A"/>
    <property type="match status" value="1"/>
</dbReference>
<comment type="caution">
    <text evidence="7">The sequence shown here is derived from an EMBL/GenBank/DDBJ whole genome shotgun (WGS) entry which is preliminary data.</text>
</comment>
<dbReference type="GO" id="GO:0005886">
    <property type="term" value="C:plasma membrane"/>
    <property type="evidence" value="ECO:0007669"/>
    <property type="project" value="UniProtKB-SubCell"/>
</dbReference>
<keyword evidence="5" id="KW-0046">Antibiotic resistance</keyword>
<comment type="subcellular location">
    <subcellularLocation>
        <location evidence="1">Cell membrane</location>
        <topology evidence="1">Peripheral membrane protein</topology>
    </subcellularLocation>
</comment>
<accession>A0A2G3PM93</accession>
<dbReference type="Proteomes" id="UP000225108">
    <property type="component" value="Unassembled WGS sequence"/>
</dbReference>
<dbReference type="Pfam" id="PF00005">
    <property type="entry name" value="ABC_tran"/>
    <property type="match status" value="1"/>
</dbReference>
<dbReference type="AlphaFoldDB" id="A0A2G3PM93"/>
<dbReference type="Gene3D" id="3.40.50.300">
    <property type="entry name" value="P-loop containing nucleotide triphosphate hydrolases"/>
    <property type="match status" value="1"/>
</dbReference>
<organism evidence="7 8">
    <name type="scientific">Williamsia marianensis</name>
    <dbReference type="NCBI Taxonomy" id="85044"/>
    <lineage>
        <taxon>Bacteria</taxon>
        <taxon>Bacillati</taxon>
        <taxon>Actinomycetota</taxon>
        <taxon>Actinomycetes</taxon>
        <taxon>Mycobacteriales</taxon>
        <taxon>Nocardiaceae</taxon>
        <taxon>Williamsia</taxon>
    </lineage>
</organism>
<dbReference type="InterPro" id="IPR027417">
    <property type="entry name" value="P-loop_NTPase"/>
</dbReference>
<dbReference type="GO" id="GO:0046677">
    <property type="term" value="P:response to antibiotic"/>
    <property type="evidence" value="ECO:0007669"/>
    <property type="project" value="UniProtKB-KW"/>
</dbReference>
<keyword evidence="2" id="KW-0813">Transport</keyword>
<evidence type="ECO:0000256" key="5">
    <source>
        <dbReference type="ARBA" id="ARBA00023251"/>
    </source>
</evidence>
<dbReference type="InterPro" id="IPR050763">
    <property type="entry name" value="ABC_transporter_ATP-binding"/>
</dbReference>
<dbReference type="PANTHER" id="PTHR42711">
    <property type="entry name" value="ABC TRANSPORTER ATP-BINDING PROTEIN"/>
    <property type="match status" value="1"/>
</dbReference>
<dbReference type="GO" id="GO:0016887">
    <property type="term" value="F:ATP hydrolysis activity"/>
    <property type="evidence" value="ECO:0007669"/>
    <property type="project" value="InterPro"/>
</dbReference>
<dbReference type="RefSeq" id="WP_099382864.1">
    <property type="nucleotide sequence ID" value="NZ_PEBD01000008.1"/>
</dbReference>
<gene>
    <name evidence="7" type="ORF">CSW57_11395</name>
</gene>
<dbReference type="EMBL" id="PEBD01000008">
    <property type="protein sequence ID" value="PHV66853.1"/>
    <property type="molecule type" value="Genomic_DNA"/>
</dbReference>
<dbReference type="InterPro" id="IPR003593">
    <property type="entry name" value="AAA+_ATPase"/>
</dbReference>
<reference evidence="7 8" key="1">
    <citation type="submission" date="2017-10" db="EMBL/GenBank/DDBJ databases">
        <title>The draft genome sequence of Williamsia sp. BULT 1.1 isolated from the semi-arid grassland soils from South Africa.</title>
        <authorList>
            <person name="Kabwe M.H."/>
            <person name="Govender N."/>
            <person name="Mutseka Lunga P."/>
            <person name="Vikram S."/>
            <person name="Makhalanyane T.P."/>
        </authorList>
    </citation>
    <scope>NUCLEOTIDE SEQUENCE [LARGE SCALE GENOMIC DNA]</scope>
    <source>
        <strain evidence="7 8">BULT 1.1</strain>
    </source>
</reference>
<dbReference type="PROSITE" id="PS50893">
    <property type="entry name" value="ABC_TRANSPORTER_2"/>
    <property type="match status" value="1"/>
</dbReference>
<protein>
    <submittedName>
        <fullName evidence="7">ABC transporter ATP-binding protein</fullName>
    </submittedName>
</protein>